<keyword evidence="3" id="KW-0378">Hydrolase</keyword>
<keyword evidence="9" id="KW-1185">Reference proteome</keyword>
<evidence type="ECO:0000256" key="3">
    <source>
        <dbReference type="ARBA" id="ARBA00022801"/>
    </source>
</evidence>
<comment type="caution">
    <text evidence="8">The sequence shown here is derived from an EMBL/GenBank/DDBJ whole genome shotgun (WGS) entry which is preliminary data.</text>
</comment>
<dbReference type="EC" id="3.2.1.143" evidence="2"/>
<feature type="binding site" evidence="5">
    <location>
        <position position="341"/>
    </location>
    <ligand>
        <name>substrate</name>
    </ligand>
</feature>
<evidence type="ECO:0000313" key="8">
    <source>
        <dbReference type="EMBL" id="KAL3310969.1"/>
    </source>
</evidence>
<feature type="domain" description="PARG helical" evidence="7">
    <location>
        <begin position="123"/>
        <end position="243"/>
    </location>
</feature>
<comment type="similarity">
    <text evidence="1">Belongs to the poly(ADP-ribose) glycohydrolase family.</text>
</comment>
<sequence>MANEDIDPSDEDTNEPMNSTSFLKLAMKWKKGMLSLPHPSNLRDLWDSHHVRMPFSPKNQYPGPSNELEDRWSSIVNALRSEMTSFSDIPKLILSYNKRFSGYWNFHVLSSVCEQNKEECLATLRLMSTVATMLPDLITNPIPLMKKGRDMSLTFNQFQLCSLLTNAFFCTFPRRNKTGPNSEYDKYPTINFSNLLSTSRGESYRSKSRKREKVRCLMAYFAETCQKIAAKQLDSFRLVSFSRHVLKQPPDWSRSKRPIAECKLTVSVSGAIEDCGPDTLQVDFANKFLGGGVIGTGCVQEEILLCIKPEMIAGRLFVQVLEDNECLLICGAQRYSNYTGYGDSFKFDGPVQDHLPTDSWNRLNTHVAVIDALIFHDLASQVHSRYFTRELNKAYCAFSASLPKVVATGHWGCGAFGGCKEIKAIIQLMACAQSSKHLAYFTFGDEQFQERFLNVYRVLIEADKTVADLRDIVTEFSESLILVGEEEAEKMSIFDYIVSNR</sequence>
<gene>
    <name evidence="8" type="ORF">Ciccas_010453</name>
</gene>
<evidence type="ECO:0000256" key="5">
    <source>
        <dbReference type="PIRSR" id="PIRSR607724-2"/>
    </source>
</evidence>
<dbReference type="InterPro" id="IPR048362">
    <property type="entry name" value="PARG_helical"/>
</dbReference>
<organism evidence="8 9">
    <name type="scientific">Cichlidogyrus casuarinus</name>
    <dbReference type="NCBI Taxonomy" id="1844966"/>
    <lineage>
        <taxon>Eukaryota</taxon>
        <taxon>Metazoa</taxon>
        <taxon>Spiralia</taxon>
        <taxon>Lophotrochozoa</taxon>
        <taxon>Platyhelminthes</taxon>
        <taxon>Monogenea</taxon>
        <taxon>Monopisthocotylea</taxon>
        <taxon>Dactylogyridea</taxon>
        <taxon>Ancyrocephalidae</taxon>
        <taxon>Cichlidogyrus</taxon>
    </lineage>
</organism>
<accession>A0ABD2PUF3</accession>
<reference evidence="8 9" key="1">
    <citation type="submission" date="2024-11" db="EMBL/GenBank/DDBJ databases">
        <title>Adaptive evolution of stress response genes in parasites aligns with host niche diversity.</title>
        <authorList>
            <person name="Hahn C."/>
            <person name="Resl P."/>
        </authorList>
    </citation>
    <scope>NUCLEOTIDE SEQUENCE [LARGE SCALE GENOMIC DNA]</scope>
    <source>
        <strain evidence="8">EGGRZ-B1_66</strain>
        <tissue evidence="8">Body</tissue>
    </source>
</reference>
<evidence type="ECO:0000256" key="1">
    <source>
        <dbReference type="ARBA" id="ARBA00009545"/>
    </source>
</evidence>
<feature type="active site" evidence="4">
    <location>
        <position position="301"/>
    </location>
</feature>
<evidence type="ECO:0000259" key="7">
    <source>
        <dbReference type="Pfam" id="PF20811"/>
    </source>
</evidence>
<feature type="active site" evidence="4">
    <location>
        <position position="302"/>
    </location>
</feature>
<dbReference type="GO" id="GO:0004649">
    <property type="term" value="F:poly(ADP-ribose) glycohydrolase activity"/>
    <property type="evidence" value="ECO:0007669"/>
    <property type="project" value="UniProtKB-EC"/>
</dbReference>
<dbReference type="InterPro" id="IPR046372">
    <property type="entry name" value="PARG_cat_C"/>
</dbReference>
<evidence type="ECO:0000259" key="6">
    <source>
        <dbReference type="Pfam" id="PF05028"/>
    </source>
</evidence>
<dbReference type="InterPro" id="IPR007724">
    <property type="entry name" value="Poly_GlycHdrlase"/>
</dbReference>
<feature type="domain" description="PARG catalytic Macro" evidence="6">
    <location>
        <begin position="250"/>
        <end position="449"/>
    </location>
</feature>
<evidence type="ECO:0000256" key="2">
    <source>
        <dbReference type="ARBA" id="ARBA00012255"/>
    </source>
</evidence>
<feature type="binding site" evidence="5">
    <location>
        <position position="286"/>
    </location>
    <ligand>
        <name>substrate</name>
    </ligand>
</feature>
<feature type="active site" evidence="4">
    <location>
        <position position="283"/>
    </location>
</feature>
<dbReference type="Proteomes" id="UP001626550">
    <property type="component" value="Unassembled WGS sequence"/>
</dbReference>
<dbReference type="AlphaFoldDB" id="A0ABD2PUF3"/>
<name>A0ABD2PUF3_9PLAT</name>
<evidence type="ECO:0000256" key="4">
    <source>
        <dbReference type="PIRSR" id="PIRSR607724-1"/>
    </source>
</evidence>
<dbReference type="Pfam" id="PF05028">
    <property type="entry name" value="PARG_cat_C"/>
    <property type="match status" value="1"/>
</dbReference>
<dbReference type="EMBL" id="JBJKFK010002531">
    <property type="protein sequence ID" value="KAL3310969.1"/>
    <property type="molecule type" value="Genomic_DNA"/>
</dbReference>
<protein>
    <recommendedName>
        <fullName evidence="2">poly(ADP-ribose) glycohydrolase</fullName>
        <ecNumber evidence="2">3.2.1.143</ecNumber>
    </recommendedName>
</protein>
<dbReference type="Pfam" id="PF20811">
    <property type="entry name" value="PARG_cat_N"/>
    <property type="match status" value="1"/>
</dbReference>
<dbReference type="PANTHER" id="PTHR12837">
    <property type="entry name" value="POLY ADP-RIBOSE GLYCOHYDROLASE"/>
    <property type="match status" value="1"/>
</dbReference>
<dbReference type="PANTHER" id="PTHR12837:SF15">
    <property type="entry name" value="POLY(ADP-RIBOSE) GLYCOHYDROLASE"/>
    <property type="match status" value="1"/>
</dbReference>
<evidence type="ECO:0000313" key="9">
    <source>
        <dbReference type="Proteomes" id="UP001626550"/>
    </source>
</evidence>
<proteinExistence type="inferred from homology"/>
<feature type="binding site" evidence="5">
    <location>
        <position position="300"/>
    </location>
    <ligand>
        <name>substrate</name>
    </ligand>
</feature>